<evidence type="ECO:0000259" key="4">
    <source>
        <dbReference type="PROSITE" id="PS50102"/>
    </source>
</evidence>
<dbReference type="Gene3D" id="1.25.40.630">
    <property type="match status" value="1"/>
</dbReference>
<dbReference type="SUPFAM" id="SSF54928">
    <property type="entry name" value="RNA-binding domain, RBD"/>
    <property type="match status" value="1"/>
</dbReference>
<dbReference type="Pfam" id="PF14304">
    <property type="entry name" value="CSTF_C"/>
    <property type="match status" value="1"/>
</dbReference>
<keyword evidence="2" id="KW-0539">Nucleus</keyword>
<dbReference type="InterPro" id="IPR025742">
    <property type="entry name" value="CSTF2_hinge"/>
</dbReference>
<proteinExistence type="predicted"/>
<organism evidence="5 6">
    <name type="scientific">Crepidotus variabilis</name>
    <dbReference type="NCBI Taxonomy" id="179855"/>
    <lineage>
        <taxon>Eukaryota</taxon>
        <taxon>Fungi</taxon>
        <taxon>Dikarya</taxon>
        <taxon>Basidiomycota</taxon>
        <taxon>Agaricomycotina</taxon>
        <taxon>Agaricomycetes</taxon>
        <taxon>Agaricomycetidae</taxon>
        <taxon>Agaricales</taxon>
        <taxon>Agaricineae</taxon>
        <taxon>Crepidotaceae</taxon>
        <taxon>Crepidotus</taxon>
    </lineage>
</organism>
<dbReference type="Proteomes" id="UP000807306">
    <property type="component" value="Unassembled WGS sequence"/>
</dbReference>
<dbReference type="PROSITE" id="PS50102">
    <property type="entry name" value="RRM"/>
    <property type="match status" value="1"/>
</dbReference>
<dbReference type="Gene3D" id="3.30.70.330">
    <property type="match status" value="1"/>
</dbReference>
<dbReference type="EMBL" id="MU157965">
    <property type="protein sequence ID" value="KAF9522026.1"/>
    <property type="molecule type" value="Genomic_DNA"/>
</dbReference>
<dbReference type="InterPro" id="IPR026896">
    <property type="entry name" value="CSTF_C"/>
</dbReference>
<keyword evidence="3" id="KW-0694">RNA-binding</keyword>
<accession>A0A9P6E3T1</accession>
<evidence type="ECO:0000256" key="2">
    <source>
        <dbReference type="ARBA" id="ARBA00023242"/>
    </source>
</evidence>
<sequence length="315" mass="34469">MATPNISKVVFVGNVPYFMGEEQLIDVFKNVGDVVRFRLVFDRETGKPQGYGFCEFADHKTALSAARNLNETDMVDMSAPLDPNLVLEAHGLQMIPKASMQKLPTGETVPPRVSALDIISQTLASIPPNQLMEILAQFKAFVITHPDQAKALLVKHPQFSYALFQSLILTKIVNFALLERILAFSDRPRGPAGLPTPVHATPQARQPTLTPLPHLQQYLSPQSTGYSLAFPPQQSKVYPCTSPVRLTQPYYHFPARGPALAAPKGPETADKDHGLQATLMHVLSLTPDQINCLSAKDCIAIMALQNQLMGQLGAP</sequence>
<comment type="subcellular location">
    <subcellularLocation>
        <location evidence="1">Nucleus</location>
    </subcellularLocation>
</comment>
<dbReference type="GO" id="GO:0003729">
    <property type="term" value="F:mRNA binding"/>
    <property type="evidence" value="ECO:0007669"/>
    <property type="project" value="TreeGrafter"/>
</dbReference>
<dbReference type="InterPro" id="IPR000504">
    <property type="entry name" value="RRM_dom"/>
</dbReference>
<keyword evidence="6" id="KW-1185">Reference proteome</keyword>
<dbReference type="SMART" id="SM00360">
    <property type="entry name" value="RRM"/>
    <property type="match status" value="1"/>
</dbReference>
<evidence type="ECO:0000313" key="6">
    <source>
        <dbReference type="Proteomes" id="UP000807306"/>
    </source>
</evidence>
<reference evidence="5" key="1">
    <citation type="submission" date="2020-11" db="EMBL/GenBank/DDBJ databases">
        <authorList>
            <consortium name="DOE Joint Genome Institute"/>
            <person name="Ahrendt S."/>
            <person name="Riley R."/>
            <person name="Andreopoulos W."/>
            <person name="Labutti K."/>
            <person name="Pangilinan J."/>
            <person name="Ruiz-Duenas F.J."/>
            <person name="Barrasa J.M."/>
            <person name="Sanchez-Garcia M."/>
            <person name="Camarero S."/>
            <person name="Miyauchi S."/>
            <person name="Serrano A."/>
            <person name="Linde D."/>
            <person name="Babiker R."/>
            <person name="Drula E."/>
            <person name="Ayuso-Fernandez I."/>
            <person name="Pacheco R."/>
            <person name="Padilla G."/>
            <person name="Ferreira P."/>
            <person name="Barriuso J."/>
            <person name="Kellner H."/>
            <person name="Castanera R."/>
            <person name="Alfaro M."/>
            <person name="Ramirez L."/>
            <person name="Pisabarro A.G."/>
            <person name="Kuo A."/>
            <person name="Tritt A."/>
            <person name="Lipzen A."/>
            <person name="He G."/>
            <person name="Yan M."/>
            <person name="Ng V."/>
            <person name="Cullen D."/>
            <person name="Martin F."/>
            <person name="Rosso M.-N."/>
            <person name="Henrissat B."/>
            <person name="Hibbett D."/>
            <person name="Martinez A.T."/>
            <person name="Grigoriev I.V."/>
        </authorList>
    </citation>
    <scope>NUCLEOTIDE SEQUENCE</scope>
    <source>
        <strain evidence="5">CBS 506.95</strain>
    </source>
</reference>
<dbReference type="AlphaFoldDB" id="A0A9P6E3T1"/>
<dbReference type="InterPro" id="IPR012677">
    <property type="entry name" value="Nucleotide-bd_a/b_plait_sf"/>
</dbReference>
<dbReference type="InterPro" id="IPR038192">
    <property type="entry name" value="CSTF_C_sf"/>
</dbReference>
<gene>
    <name evidence="5" type="ORF">CPB83DRAFT_872108</name>
</gene>
<feature type="domain" description="RRM" evidence="4">
    <location>
        <begin position="8"/>
        <end position="88"/>
    </location>
</feature>
<evidence type="ECO:0000256" key="3">
    <source>
        <dbReference type="PROSITE-ProRule" id="PRU00176"/>
    </source>
</evidence>
<dbReference type="OrthoDB" id="272703at2759"/>
<dbReference type="InterPro" id="IPR035979">
    <property type="entry name" value="RBD_domain_sf"/>
</dbReference>
<comment type="caution">
    <text evidence="5">The sequence shown here is derived from an EMBL/GenBank/DDBJ whole genome shotgun (WGS) entry which is preliminary data.</text>
</comment>
<dbReference type="Gene3D" id="1.10.20.70">
    <property type="entry name" value="Transcription termination and cleavage factor, C-terminal domain"/>
    <property type="match status" value="1"/>
</dbReference>
<dbReference type="PANTHER" id="PTHR45735:SF2">
    <property type="entry name" value="CLEAVAGE STIMULATION FACTOR SUBUNIT 2"/>
    <property type="match status" value="1"/>
</dbReference>
<dbReference type="GO" id="GO:0005847">
    <property type="term" value="C:mRNA cleavage and polyadenylation specificity factor complex"/>
    <property type="evidence" value="ECO:0007669"/>
    <property type="project" value="TreeGrafter"/>
</dbReference>
<dbReference type="Pfam" id="PF14327">
    <property type="entry name" value="CSTF2_hinge"/>
    <property type="match status" value="1"/>
</dbReference>
<evidence type="ECO:0000256" key="1">
    <source>
        <dbReference type="ARBA" id="ARBA00004123"/>
    </source>
</evidence>
<protein>
    <submittedName>
        <fullName evidence="5">Hinge domain of cleavage stimulation factor subunit 2-domain-containing protein</fullName>
    </submittedName>
</protein>
<dbReference type="GO" id="GO:0031124">
    <property type="term" value="P:mRNA 3'-end processing"/>
    <property type="evidence" value="ECO:0007669"/>
    <property type="project" value="InterPro"/>
</dbReference>
<evidence type="ECO:0000313" key="5">
    <source>
        <dbReference type="EMBL" id="KAF9522026.1"/>
    </source>
</evidence>
<dbReference type="PANTHER" id="PTHR45735">
    <property type="entry name" value="CLEAVAGE STIMULATION FACTOR SUBUNIT 2"/>
    <property type="match status" value="1"/>
</dbReference>
<dbReference type="Pfam" id="PF00076">
    <property type="entry name" value="RRM_1"/>
    <property type="match status" value="1"/>
</dbReference>
<name>A0A9P6E3T1_9AGAR</name>